<keyword evidence="4 7" id="KW-0812">Transmembrane</keyword>
<feature type="transmembrane region" description="Helical" evidence="7">
    <location>
        <begin position="159"/>
        <end position="184"/>
    </location>
</feature>
<evidence type="ECO:0000256" key="7">
    <source>
        <dbReference type="RuleBase" id="RU363032"/>
    </source>
</evidence>
<dbReference type="PANTHER" id="PTHR43005">
    <property type="entry name" value="BLR7065 PROTEIN"/>
    <property type="match status" value="1"/>
</dbReference>
<dbReference type="CDD" id="cd06261">
    <property type="entry name" value="TM_PBP2"/>
    <property type="match status" value="1"/>
</dbReference>
<comment type="similarity">
    <text evidence="7">Belongs to the binding-protein-dependent transport system permease family.</text>
</comment>
<evidence type="ECO:0000313" key="10">
    <source>
        <dbReference type="Proteomes" id="UP000435802"/>
    </source>
</evidence>
<keyword evidence="5 7" id="KW-1133">Transmembrane helix</keyword>
<evidence type="ECO:0000256" key="1">
    <source>
        <dbReference type="ARBA" id="ARBA00004651"/>
    </source>
</evidence>
<dbReference type="PROSITE" id="PS50928">
    <property type="entry name" value="ABC_TM1"/>
    <property type="match status" value="1"/>
</dbReference>
<keyword evidence="6 7" id="KW-0472">Membrane</keyword>
<evidence type="ECO:0000256" key="6">
    <source>
        <dbReference type="ARBA" id="ARBA00023136"/>
    </source>
</evidence>
<sequence length="297" mass="33123">MRIGLNATRARTAWLFLVPSLVVLFAVALWPLGRTFLFSFTDAFLTEPDIYGYVGFENYFTLFEDPLWWQSVRNTLFFTVISVSIETALGLAIALLLNAHISGRGLMRAVILIPWSIPVVVSARMWQWMLHDQFGILNHVLKLMGFIDNGIAWTANPNLVMPVIIAVDVWITTPFMVLLILAGLQMLPKSIYEAASIDGVSEWRQFTALTLPLLAPSIAVAVLFRLLDALRMFDLSFVLSSNSDDTKTVSIYAREVLVNFQDMGVGSAASAAIFLMIAIVTAVYVTVFRLNRRLLGV</sequence>
<dbReference type="PANTHER" id="PTHR43005:SF2">
    <property type="entry name" value="INTEGRAL MEMBRANE SUGAR TRANSPORT PROTEIN"/>
    <property type="match status" value="1"/>
</dbReference>
<comment type="subcellular location">
    <subcellularLocation>
        <location evidence="1 7">Cell membrane</location>
        <topology evidence="1 7">Multi-pass membrane protein</topology>
    </subcellularLocation>
</comment>
<feature type="transmembrane region" description="Helical" evidence="7">
    <location>
        <begin position="205"/>
        <end position="227"/>
    </location>
</feature>
<evidence type="ECO:0000313" key="9">
    <source>
        <dbReference type="EMBL" id="MXN48364.1"/>
    </source>
</evidence>
<evidence type="ECO:0000256" key="3">
    <source>
        <dbReference type="ARBA" id="ARBA00022475"/>
    </source>
</evidence>
<protein>
    <submittedName>
        <fullName evidence="9">ABC transporter permease subunit</fullName>
    </submittedName>
</protein>
<reference evidence="9 10" key="1">
    <citation type="submission" date="2019-12" db="EMBL/GenBank/DDBJ databases">
        <title>Shinella kummerowiae sp. nov., a symbiotic bacterium isolated from root nodules of the herbal legume Kummerowia stipulacea.</title>
        <authorList>
            <person name="Gao J."/>
        </authorList>
    </citation>
    <scope>NUCLEOTIDE SEQUENCE [LARGE SCALE GENOMIC DNA]</scope>
    <source>
        <strain evidence="9 10">CCBAU 25048</strain>
    </source>
</reference>
<dbReference type="SUPFAM" id="SSF161098">
    <property type="entry name" value="MetI-like"/>
    <property type="match status" value="1"/>
</dbReference>
<dbReference type="GO" id="GO:0055085">
    <property type="term" value="P:transmembrane transport"/>
    <property type="evidence" value="ECO:0007669"/>
    <property type="project" value="InterPro"/>
</dbReference>
<feature type="transmembrane region" description="Helical" evidence="7">
    <location>
        <begin position="76"/>
        <end position="97"/>
    </location>
</feature>
<keyword evidence="3" id="KW-1003">Cell membrane</keyword>
<dbReference type="Gene3D" id="1.10.3720.10">
    <property type="entry name" value="MetI-like"/>
    <property type="match status" value="1"/>
</dbReference>
<evidence type="ECO:0000256" key="5">
    <source>
        <dbReference type="ARBA" id="ARBA00022989"/>
    </source>
</evidence>
<dbReference type="Proteomes" id="UP000435802">
    <property type="component" value="Unassembled WGS sequence"/>
</dbReference>
<evidence type="ECO:0000256" key="2">
    <source>
        <dbReference type="ARBA" id="ARBA00022448"/>
    </source>
</evidence>
<dbReference type="OrthoDB" id="7375219at2"/>
<dbReference type="InterPro" id="IPR000515">
    <property type="entry name" value="MetI-like"/>
</dbReference>
<feature type="domain" description="ABC transmembrane type-1" evidence="8">
    <location>
        <begin position="72"/>
        <end position="286"/>
    </location>
</feature>
<organism evidence="9 10">
    <name type="scientific">Shinella kummerowiae</name>
    <dbReference type="NCBI Taxonomy" id="417745"/>
    <lineage>
        <taxon>Bacteria</taxon>
        <taxon>Pseudomonadati</taxon>
        <taxon>Pseudomonadota</taxon>
        <taxon>Alphaproteobacteria</taxon>
        <taxon>Hyphomicrobiales</taxon>
        <taxon>Rhizobiaceae</taxon>
        <taxon>Shinella</taxon>
    </lineage>
</organism>
<dbReference type="EMBL" id="WUMK01000010">
    <property type="protein sequence ID" value="MXN48364.1"/>
    <property type="molecule type" value="Genomic_DNA"/>
</dbReference>
<feature type="transmembrane region" description="Helical" evidence="7">
    <location>
        <begin position="265"/>
        <end position="287"/>
    </location>
</feature>
<dbReference type="InterPro" id="IPR035906">
    <property type="entry name" value="MetI-like_sf"/>
</dbReference>
<feature type="transmembrane region" description="Helical" evidence="7">
    <location>
        <begin position="109"/>
        <end position="129"/>
    </location>
</feature>
<proteinExistence type="inferred from homology"/>
<evidence type="ECO:0000256" key="4">
    <source>
        <dbReference type="ARBA" id="ARBA00022692"/>
    </source>
</evidence>
<name>A0A6N8SH25_9HYPH</name>
<accession>A0A6N8SH25</accession>
<evidence type="ECO:0000259" key="8">
    <source>
        <dbReference type="PROSITE" id="PS50928"/>
    </source>
</evidence>
<dbReference type="AlphaFoldDB" id="A0A6N8SH25"/>
<dbReference type="GO" id="GO:0005886">
    <property type="term" value="C:plasma membrane"/>
    <property type="evidence" value="ECO:0007669"/>
    <property type="project" value="UniProtKB-SubCell"/>
</dbReference>
<gene>
    <name evidence="9" type="ORF">GR138_24430</name>
</gene>
<comment type="caution">
    <text evidence="9">The sequence shown here is derived from an EMBL/GenBank/DDBJ whole genome shotgun (WGS) entry which is preliminary data.</text>
</comment>
<dbReference type="Pfam" id="PF00528">
    <property type="entry name" value="BPD_transp_1"/>
    <property type="match status" value="1"/>
</dbReference>
<feature type="transmembrane region" description="Helical" evidence="7">
    <location>
        <begin position="12"/>
        <end position="32"/>
    </location>
</feature>
<keyword evidence="10" id="KW-1185">Reference proteome</keyword>
<keyword evidence="2 7" id="KW-0813">Transport</keyword>